<keyword evidence="2" id="KW-1185">Reference proteome</keyword>
<protein>
    <submittedName>
        <fullName evidence="1">Uncharacterized protein</fullName>
    </submittedName>
</protein>
<evidence type="ECO:0000313" key="1">
    <source>
        <dbReference type="EMBL" id="KAH3705603.1"/>
    </source>
</evidence>
<comment type="caution">
    <text evidence="1">The sequence shown here is derived from an EMBL/GenBank/DDBJ whole genome shotgun (WGS) entry which is preliminary data.</text>
</comment>
<organism evidence="1 2">
    <name type="scientific">Dreissena polymorpha</name>
    <name type="common">Zebra mussel</name>
    <name type="synonym">Mytilus polymorpha</name>
    <dbReference type="NCBI Taxonomy" id="45954"/>
    <lineage>
        <taxon>Eukaryota</taxon>
        <taxon>Metazoa</taxon>
        <taxon>Spiralia</taxon>
        <taxon>Lophotrochozoa</taxon>
        <taxon>Mollusca</taxon>
        <taxon>Bivalvia</taxon>
        <taxon>Autobranchia</taxon>
        <taxon>Heteroconchia</taxon>
        <taxon>Euheterodonta</taxon>
        <taxon>Imparidentia</taxon>
        <taxon>Neoheterodontei</taxon>
        <taxon>Myida</taxon>
        <taxon>Dreissenoidea</taxon>
        <taxon>Dreissenidae</taxon>
        <taxon>Dreissena</taxon>
    </lineage>
</organism>
<reference evidence="1" key="1">
    <citation type="journal article" date="2019" name="bioRxiv">
        <title>The Genome of the Zebra Mussel, Dreissena polymorpha: A Resource for Invasive Species Research.</title>
        <authorList>
            <person name="McCartney M.A."/>
            <person name="Auch B."/>
            <person name="Kono T."/>
            <person name="Mallez S."/>
            <person name="Zhang Y."/>
            <person name="Obille A."/>
            <person name="Becker A."/>
            <person name="Abrahante J.E."/>
            <person name="Garbe J."/>
            <person name="Badalamenti J.P."/>
            <person name="Herman A."/>
            <person name="Mangelson H."/>
            <person name="Liachko I."/>
            <person name="Sullivan S."/>
            <person name="Sone E.D."/>
            <person name="Koren S."/>
            <person name="Silverstein K.A.T."/>
            <person name="Beckman K.B."/>
            <person name="Gohl D.M."/>
        </authorList>
    </citation>
    <scope>NUCLEOTIDE SEQUENCE</scope>
    <source>
        <strain evidence="1">Duluth1</strain>
        <tissue evidence="1">Whole animal</tissue>
    </source>
</reference>
<gene>
    <name evidence="1" type="ORF">DPMN_080680</name>
</gene>
<reference evidence="1" key="2">
    <citation type="submission" date="2020-11" db="EMBL/GenBank/DDBJ databases">
        <authorList>
            <person name="McCartney M.A."/>
            <person name="Auch B."/>
            <person name="Kono T."/>
            <person name="Mallez S."/>
            <person name="Becker A."/>
            <person name="Gohl D.M."/>
            <person name="Silverstein K.A.T."/>
            <person name="Koren S."/>
            <person name="Bechman K.B."/>
            <person name="Herman A."/>
            <person name="Abrahante J.E."/>
            <person name="Garbe J."/>
        </authorList>
    </citation>
    <scope>NUCLEOTIDE SEQUENCE</scope>
    <source>
        <strain evidence="1">Duluth1</strain>
        <tissue evidence="1">Whole animal</tissue>
    </source>
</reference>
<evidence type="ECO:0000313" key="2">
    <source>
        <dbReference type="Proteomes" id="UP000828390"/>
    </source>
</evidence>
<dbReference type="Proteomes" id="UP000828390">
    <property type="component" value="Unassembled WGS sequence"/>
</dbReference>
<accession>A0A9D4BRY9</accession>
<dbReference type="AlphaFoldDB" id="A0A9D4BRY9"/>
<sequence length="51" mass="5966">MQMDLESVDVYTFVFKTDKCLEKIKNKLDKLEVQSEKLPKVTEEVKVCNNS</sequence>
<dbReference type="EMBL" id="JAIWYP010000015">
    <property type="protein sequence ID" value="KAH3705603.1"/>
    <property type="molecule type" value="Genomic_DNA"/>
</dbReference>
<proteinExistence type="predicted"/>
<name>A0A9D4BRY9_DREPO</name>